<gene>
    <name evidence="1" type="ORF">D0864_02858</name>
</gene>
<sequence length="484" mass="55477">MANFNSLPKAIRERISELHLTQEEPISFKRYTELVGVDRHCRWGKRTMPALLQVSRKIEKEAAPFFYAKNHFEFSSLADIINFANLSWPRHRHLIRKFTVQWMQWDMAASECFSSLASMRNLEELFIRVDEQEMILNMVNKSNPHQTFGYGPPSTAQQNLTMLRHPGVVGLLKLRIPKVRFIELVDEWGLTGGPLPGGVLETIIAPKVMGSKTTEKRVNKGAFPFLSLSPELRNRIYDLLLRLDSPITPSPKEPSSASCRALGTDRTASALSILAVNRQIHDEAVGIFYHNNAFVFHHILHLNGFIQRLGSVRRSMIADITVYYEDFQRGGISLVDLTFDLLKSLTGLRKLEIIMSYQLITCRDWVRYASKPKLLKKANPCLLPGMKLLFELRGITNINVRDDGVTEIHEMSTPQKGNNFTAQKDLRNAEKLTQVMEHFDTALQQAQTGRINHALLEDKRWQMRDKFPELEDHEELTTENEVGK</sequence>
<dbReference type="AlphaFoldDB" id="A0A3M7GSZ2"/>
<dbReference type="Proteomes" id="UP000269539">
    <property type="component" value="Unassembled WGS sequence"/>
</dbReference>
<dbReference type="PANTHER" id="PTHR42085">
    <property type="entry name" value="F-BOX DOMAIN-CONTAINING PROTEIN"/>
    <property type="match status" value="1"/>
</dbReference>
<reference evidence="1 2" key="1">
    <citation type="journal article" date="2018" name="BMC Genomics">
        <title>Genomic evidence for intraspecific hybridization in a clonal and extremely halotolerant yeast.</title>
        <authorList>
            <person name="Gostincar C."/>
            <person name="Stajich J.E."/>
            <person name="Zupancic J."/>
            <person name="Zalar P."/>
            <person name="Gunde-Cimerman N."/>
        </authorList>
    </citation>
    <scope>NUCLEOTIDE SEQUENCE [LARGE SCALE GENOMIC DNA]</scope>
    <source>
        <strain evidence="1 2">EXF-10513</strain>
    </source>
</reference>
<comment type="caution">
    <text evidence="1">The sequence shown here is derived from an EMBL/GenBank/DDBJ whole genome shotgun (WGS) entry which is preliminary data.</text>
</comment>
<evidence type="ECO:0008006" key="3">
    <source>
        <dbReference type="Google" id="ProtNLM"/>
    </source>
</evidence>
<accession>A0A3M7GSZ2</accession>
<protein>
    <recommendedName>
        <fullName evidence="3">F-box domain-containing protein</fullName>
    </recommendedName>
</protein>
<organism evidence="1 2">
    <name type="scientific">Hortaea werneckii</name>
    <name type="common">Black yeast</name>
    <name type="synonym">Cladosporium werneckii</name>
    <dbReference type="NCBI Taxonomy" id="91943"/>
    <lineage>
        <taxon>Eukaryota</taxon>
        <taxon>Fungi</taxon>
        <taxon>Dikarya</taxon>
        <taxon>Ascomycota</taxon>
        <taxon>Pezizomycotina</taxon>
        <taxon>Dothideomycetes</taxon>
        <taxon>Dothideomycetidae</taxon>
        <taxon>Mycosphaerellales</taxon>
        <taxon>Teratosphaeriaceae</taxon>
        <taxon>Hortaea</taxon>
    </lineage>
</organism>
<evidence type="ECO:0000313" key="1">
    <source>
        <dbReference type="EMBL" id="RMZ03887.1"/>
    </source>
</evidence>
<dbReference type="EMBL" id="QWIO01000206">
    <property type="protein sequence ID" value="RMZ03887.1"/>
    <property type="molecule type" value="Genomic_DNA"/>
</dbReference>
<dbReference type="InterPro" id="IPR038883">
    <property type="entry name" value="AN11006-like"/>
</dbReference>
<dbReference type="PANTHER" id="PTHR42085:SF7">
    <property type="entry name" value="F-BOX DOMAIN-CONTAINING PROTEIN"/>
    <property type="match status" value="1"/>
</dbReference>
<name>A0A3M7GSZ2_HORWE</name>
<proteinExistence type="predicted"/>
<evidence type="ECO:0000313" key="2">
    <source>
        <dbReference type="Proteomes" id="UP000269539"/>
    </source>
</evidence>